<evidence type="ECO:0000313" key="10">
    <source>
        <dbReference type="Proteomes" id="UP000697330"/>
    </source>
</evidence>
<dbReference type="EMBL" id="DYWQ01000017">
    <property type="protein sequence ID" value="HJF44414.1"/>
    <property type="molecule type" value="Genomic_DNA"/>
</dbReference>
<keyword evidence="6" id="KW-0408">Iron</keyword>
<evidence type="ECO:0000259" key="8">
    <source>
        <dbReference type="PROSITE" id="PS51918"/>
    </source>
</evidence>
<dbReference type="InterPro" id="IPR058240">
    <property type="entry name" value="rSAM_sf"/>
</dbReference>
<dbReference type="PANTHER" id="PTHR11228:SF7">
    <property type="entry name" value="PQQA PEPTIDE CYCLASE"/>
    <property type="match status" value="1"/>
</dbReference>
<organism evidence="9 10">
    <name type="scientific">Thermophilibacter provencensis</name>
    <dbReference type="NCBI Taxonomy" id="1852386"/>
    <lineage>
        <taxon>Bacteria</taxon>
        <taxon>Bacillati</taxon>
        <taxon>Actinomycetota</taxon>
        <taxon>Coriobacteriia</taxon>
        <taxon>Coriobacteriales</taxon>
        <taxon>Atopobiaceae</taxon>
        <taxon>Thermophilibacter</taxon>
    </lineage>
</organism>
<dbReference type="SUPFAM" id="SSF102114">
    <property type="entry name" value="Radical SAM enzymes"/>
    <property type="match status" value="1"/>
</dbReference>
<proteinExistence type="predicted"/>
<keyword evidence="5" id="KW-0560">Oxidoreductase</keyword>
<dbReference type="PROSITE" id="PS01305">
    <property type="entry name" value="MOAA_NIFB_PQQE"/>
    <property type="match status" value="1"/>
</dbReference>
<dbReference type="InterPro" id="IPR050377">
    <property type="entry name" value="Radical_SAM_PqqE_MftC-like"/>
</dbReference>
<dbReference type="PANTHER" id="PTHR11228">
    <property type="entry name" value="RADICAL SAM DOMAIN PROTEIN"/>
    <property type="match status" value="1"/>
</dbReference>
<comment type="caution">
    <text evidence="9">The sequence shown here is derived from an EMBL/GenBank/DDBJ whole genome shotgun (WGS) entry which is preliminary data.</text>
</comment>
<dbReference type="InterPro" id="IPR006638">
    <property type="entry name" value="Elp3/MiaA/NifB-like_rSAM"/>
</dbReference>
<keyword evidence="3" id="KW-0949">S-adenosyl-L-methionine</keyword>
<evidence type="ECO:0000256" key="2">
    <source>
        <dbReference type="ARBA" id="ARBA00022485"/>
    </source>
</evidence>
<gene>
    <name evidence="9" type="ORF">K8U72_01305</name>
</gene>
<evidence type="ECO:0000256" key="4">
    <source>
        <dbReference type="ARBA" id="ARBA00022723"/>
    </source>
</evidence>
<dbReference type="InterPro" id="IPR007197">
    <property type="entry name" value="rSAM"/>
</dbReference>
<reference evidence="9" key="2">
    <citation type="submission" date="2021-09" db="EMBL/GenBank/DDBJ databases">
        <authorList>
            <person name="Gilroy R."/>
        </authorList>
    </citation>
    <scope>NUCLEOTIDE SEQUENCE</scope>
    <source>
        <strain evidence="9">CHK124-7917</strain>
    </source>
</reference>
<evidence type="ECO:0000256" key="3">
    <source>
        <dbReference type="ARBA" id="ARBA00022691"/>
    </source>
</evidence>
<reference evidence="9" key="1">
    <citation type="journal article" date="2021" name="PeerJ">
        <title>Extensive microbial diversity within the chicken gut microbiome revealed by metagenomics and culture.</title>
        <authorList>
            <person name="Gilroy R."/>
            <person name="Ravi A."/>
            <person name="Getino M."/>
            <person name="Pursley I."/>
            <person name="Horton D.L."/>
            <person name="Alikhan N.F."/>
            <person name="Baker D."/>
            <person name="Gharbi K."/>
            <person name="Hall N."/>
            <person name="Watson M."/>
            <person name="Adriaenssens E.M."/>
            <person name="Foster-Nyarko E."/>
            <person name="Jarju S."/>
            <person name="Secka A."/>
            <person name="Antonio M."/>
            <person name="Oren A."/>
            <person name="Chaudhuri R.R."/>
            <person name="La Ragione R."/>
            <person name="Hildebrand F."/>
            <person name="Pallen M.J."/>
        </authorList>
    </citation>
    <scope>NUCLEOTIDE SEQUENCE</scope>
    <source>
        <strain evidence="9">CHK124-7917</strain>
    </source>
</reference>
<dbReference type="CDD" id="cd01335">
    <property type="entry name" value="Radical_SAM"/>
    <property type="match status" value="1"/>
</dbReference>
<dbReference type="GO" id="GO:0051539">
    <property type="term" value="F:4 iron, 4 sulfur cluster binding"/>
    <property type="evidence" value="ECO:0007669"/>
    <property type="project" value="UniProtKB-KW"/>
</dbReference>
<dbReference type="SFLD" id="SFLDG01067">
    <property type="entry name" value="SPASM/twitch_domain_containing"/>
    <property type="match status" value="1"/>
</dbReference>
<name>A0A921GEJ5_9ACTN</name>
<sequence>MRLADHVELFSLGGIPMAGNLETGGVIGLTRAGETLCRKMSERDVTTREVPAECESLVEHLQRGGYLASSERPSTGRGHVRSAYLHVTQRCNLRCKFCYSEGDDRNLLPDPSAESLARAIGLLASLGTKRLVISGGEPFLRDDLPDIARAASMAGIEEIVVLTNGLLVSEKNVASLAGIVSCVGVAFDGCSNDATAHLRGGQNFDQLVAAVKTIRTAGIAARVLPTIHGRNLGDMGRYRDVARKLGASVGFSMLTAPLSELGEFAIDDGQLADLGRAAADDGLDYGDDLPGGGSLGVRRSCGAGVRTLSVAADGTVYPCHMLHDRRLAMGDAFSDDAERIMSGEAARLFASLDARTFDSCDACSRRPMCGGGCRARALMSTGSLTGCDPYCALSSAYYDRLGERLRRRFAEGR</sequence>
<dbReference type="NCBIfam" id="TIGR04085">
    <property type="entry name" value="rSAM_more_4Fe4S"/>
    <property type="match status" value="1"/>
</dbReference>
<dbReference type="InterPro" id="IPR000385">
    <property type="entry name" value="MoaA_NifB_PqqE_Fe-S-bd_CS"/>
</dbReference>
<dbReference type="SMART" id="SM00729">
    <property type="entry name" value="Elp3"/>
    <property type="match status" value="1"/>
</dbReference>
<dbReference type="Gene3D" id="3.20.20.70">
    <property type="entry name" value="Aldolase class I"/>
    <property type="match status" value="1"/>
</dbReference>
<dbReference type="InterPro" id="IPR023885">
    <property type="entry name" value="4Fe4S-binding_SPASM_dom"/>
</dbReference>
<dbReference type="PROSITE" id="PS51918">
    <property type="entry name" value="RADICAL_SAM"/>
    <property type="match status" value="1"/>
</dbReference>
<evidence type="ECO:0000256" key="6">
    <source>
        <dbReference type="ARBA" id="ARBA00023004"/>
    </source>
</evidence>
<evidence type="ECO:0000256" key="5">
    <source>
        <dbReference type="ARBA" id="ARBA00023002"/>
    </source>
</evidence>
<evidence type="ECO:0000313" key="9">
    <source>
        <dbReference type="EMBL" id="HJF44414.1"/>
    </source>
</evidence>
<dbReference type="RefSeq" id="WP_274958488.1">
    <property type="nucleotide sequence ID" value="NZ_DYWQ01000017.1"/>
</dbReference>
<keyword evidence="2" id="KW-0004">4Fe-4S</keyword>
<dbReference type="GO" id="GO:0046872">
    <property type="term" value="F:metal ion binding"/>
    <property type="evidence" value="ECO:0007669"/>
    <property type="project" value="UniProtKB-KW"/>
</dbReference>
<keyword evidence="7" id="KW-0411">Iron-sulfur</keyword>
<dbReference type="Pfam" id="PF04055">
    <property type="entry name" value="Radical_SAM"/>
    <property type="match status" value="1"/>
</dbReference>
<dbReference type="SFLD" id="SFLDG01386">
    <property type="entry name" value="main_SPASM_domain-containing"/>
    <property type="match status" value="1"/>
</dbReference>
<accession>A0A921GEJ5</accession>
<evidence type="ECO:0000256" key="7">
    <source>
        <dbReference type="ARBA" id="ARBA00023014"/>
    </source>
</evidence>
<comment type="cofactor">
    <cofactor evidence="1">
        <name>[4Fe-4S] cluster</name>
        <dbReference type="ChEBI" id="CHEBI:49883"/>
    </cofactor>
</comment>
<dbReference type="Pfam" id="PF13186">
    <property type="entry name" value="SPASM"/>
    <property type="match status" value="1"/>
</dbReference>
<dbReference type="InterPro" id="IPR013785">
    <property type="entry name" value="Aldolase_TIM"/>
</dbReference>
<dbReference type="SFLD" id="SFLDS00029">
    <property type="entry name" value="Radical_SAM"/>
    <property type="match status" value="1"/>
</dbReference>
<keyword evidence="4" id="KW-0479">Metal-binding</keyword>
<dbReference type="Proteomes" id="UP000697330">
    <property type="component" value="Unassembled WGS sequence"/>
</dbReference>
<evidence type="ECO:0000256" key="1">
    <source>
        <dbReference type="ARBA" id="ARBA00001966"/>
    </source>
</evidence>
<feature type="domain" description="Radical SAM core" evidence="8">
    <location>
        <begin position="77"/>
        <end position="294"/>
    </location>
</feature>
<dbReference type="GO" id="GO:0016491">
    <property type="term" value="F:oxidoreductase activity"/>
    <property type="evidence" value="ECO:0007669"/>
    <property type="project" value="UniProtKB-KW"/>
</dbReference>
<dbReference type="AlphaFoldDB" id="A0A921GEJ5"/>
<dbReference type="GO" id="GO:0032324">
    <property type="term" value="P:molybdopterin cofactor biosynthetic process"/>
    <property type="evidence" value="ECO:0007669"/>
    <property type="project" value="UniProtKB-ARBA"/>
</dbReference>
<protein>
    <submittedName>
        <fullName evidence="9">Radical SAM protein</fullName>
    </submittedName>
</protein>